<evidence type="ECO:0000313" key="1">
    <source>
        <dbReference type="EMBL" id="QNN66882.1"/>
    </source>
</evidence>
<reference evidence="1 2" key="1">
    <citation type="submission" date="2020-08" db="EMBL/GenBank/DDBJ databases">
        <title>Genome sequence of Sphingomonas lutea KCTC 23642T.</title>
        <authorList>
            <person name="Hyun D.-W."/>
            <person name="Bae J.-W."/>
        </authorList>
    </citation>
    <scope>NUCLEOTIDE SEQUENCE [LARGE SCALE GENOMIC DNA]</scope>
    <source>
        <strain evidence="1 2">KCTC 23642</strain>
    </source>
</reference>
<organism evidence="1 2">
    <name type="scientific">Sphingomonas lutea</name>
    <dbReference type="NCBI Taxonomy" id="1045317"/>
    <lineage>
        <taxon>Bacteria</taxon>
        <taxon>Pseudomonadati</taxon>
        <taxon>Pseudomonadota</taxon>
        <taxon>Alphaproteobacteria</taxon>
        <taxon>Sphingomonadales</taxon>
        <taxon>Sphingomonadaceae</taxon>
        <taxon>Sphingomonas</taxon>
    </lineage>
</organism>
<dbReference type="EMBL" id="CP060718">
    <property type="protein sequence ID" value="QNN66882.1"/>
    <property type="molecule type" value="Genomic_DNA"/>
</dbReference>
<evidence type="ECO:0000313" key="2">
    <source>
        <dbReference type="Proteomes" id="UP000515971"/>
    </source>
</evidence>
<gene>
    <name evidence="1" type="ORF">H9L13_09475</name>
</gene>
<dbReference type="AlphaFoldDB" id="A0A7G9SGA7"/>
<dbReference type="KEGG" id="slut:H9L13_09475"/>
<protein>
    <recommendedName>
        <fullName evidence="3">GNAT family N-acetyltransferase</fullName>
    </recommendedName>
</protein>
<keyword evidence="2" id="KW-1185">Reference proteome</keyword>
<dbReference type="RefSeq" id="WP_187537474.1">
    <property type="nucleotide sequence ID" value="NZ_BAABJT010000001.1"/>
</dbReference>
<dbReference type="Proteomes" id="UP000515971">
    <property type="component" value="Chromosome"/>
</dbReference>
<accession>A0A7G9SGA7</accession>
<name>A0A7G9SGA7_9SPHN</name>
<evidence type="ECO:0008006" key="3">
    <source>
        <dbReference type="Google" id="ProtNLM"/>
    </source>
</evidence>
<sequence>MQDLIVQAIDKEQLALAYPLVRSATRVSLERWEQFGGELVSDGGGVLAVVSPDNCVHGVAAYRPGRNLRHEQSLDVEVIVAFDLQGGDRVRSALCDELERIASMLGCSAVNFTVAAKSAEPASRARSRLERLGLKFDTASFVRELPEERARRGNRPLARRRRR</sequence>
<proteinExistence type="predicted"/>